<proteinExistence type="predicted"/>
<protein>
    <submittedName>
        <fullName evidence="7">Uncharacterized protein</fullName>
    </submittedName>
</protein>
<dbReference type="GO" id="GO:0016020">
    <property type="term" value="C:membrane"/>
    <property type="evidence" value="ECO:0007669"/>
    <property type="project" value="UniProtKB-SubCell"/>
</dbReference>
<dbReference type="Proteomes" id="UP000591131">
    <property type="component" value="Unassembled WGS sequence"/>
</dbReference>
<evidence type="ECO:0000256" key="1">
    <source>
        <dbReference type="ARBA" id="ARBA00004141"/>
    </source>
</evidence>
<feature type="transmembrane region" description="Helical" evidence="6">
    <location>
        <begin position="334"/>
        <end position="353"/>
    </location>
</feature>
<feature type="transmembrane region" description="Helical" evidence="6">
    <location>
        <begin position="120"/>
        <end position="139"/>
    </location>
</feature>
<organism evidence="7 8">
    <name type="scientific">Perkinsus chesapeaki</name>
    <name type="common">Clam parasite</name>
    <name type="synonym">Perkinsus andrewsi</name>
    <dbReference type="NCBI Taxonomy" id="330153"/>
    <lineage>
        <taxon>Eukaryota</taxon>
        <taxon>Sar</taxon>
        <taxon>Alveolata</taxon>
        <taxon>Perkinsozoa</taxon>
        <taxon>Perkinsea</taxon>
        <taxon>Perkinsida</taxon>
        <taxon>Perkinsidae</taxon>
        <taxon>Perkinsus</taxon>
    </lineage>
</organism>
<dbReference type="PANTHER" id="PTHR19432:SF35">
    <property type="entry name" value="SOLUTE CARRIER FAMILY 45 MEMBER 3 ISOFORM X1"/>
    <property type="match status" value="1"/>
</dbReference>
<keyword evidence="8" id="KW-1185">Reference proteome</keyword>
<evidence type="ECO:0000256" key="6">
    <source>
        <dbReference type="SAM" id="Phobius"/>
    </source>
</evidence>
<dbReference type="GO" id="GO:0008506">
    <property type="term" value="F:sucrose:proton symporter activity"/>
    <property type="evidence" value="ECO:0007669"/>
    <property type="project" value="TreeGrafter"/>
</dbReference>
<evidence type="ECO:0000256" key="2">
    <source>
        <dbReference type="ARBA" id="ARBA00022448"/>
    </source>
</evidence>
<feature type="transmembrane region" description="Helical" evidence="6">
    <location>
        <begin position="232"/>
        <end position="254"/>
    </location>
</feature>
<evidence type="ECO:0000256" key="3">
    <source>
        <dbReference type="ARBA" id="ARBA00022692"/>
    </source>
</evidence>
<comment type="subcellular location">
    <subcellularLocation>
        <location evidence="1">Membrane</location>
        <topology evidence="1">Multi-pass membrane protein</topology>
    </subcellularLocation>
</comment>
<feature type="transmembrane region" description="Helical" evidence="6">
    <location>
        <begin position="427"/>
        <end position="450"/>
    </location>
</feature>
<evidence type="ECO:0000313" key="7">
    <source>
        <dbReference type="EMBL" id="KAF4677418.1"/>
    </source>
</evidence>
<gene>
    <name evidence="7" type="ORF">FOL47_001630</name>
</gene>
<evidence type="ECO:0000256" key="5">
    <source>
        <dbReference type="ARBA" id="ARBA00023136"/>
    </source>
</evidence>
<accession>A0A7J6N0J5</accession>
<feature type="transmembrane region" description="Helical" evidence="6">
    <location>
        <begin position="456"/>
        <end position="476"/>
    </location>
</feature>
<sequence length="519" mass="55202">MAPNSSHRARYAARQQQQAQYTNLNSAGGMVPSGPAVPDDASRGRCFGLRLAMGTLPIGFSEAMAILLLTSSLVDAGVSSWLIGYGWLVSPLAAILVQPCAAVWSDRSTWSRFGGRRKPFLLMGYVFALIACAVLSLASELPGNSIVYLAIGFGLLFISNNMQLLMLRSLVTDTVPRQSMGVYFSLQTLFYVFGASLTYALGYLVDYEGAWWIEKLKSDSCGSMTCLHLRGLAVLCGCLQFIMAHSVLMLPEVVTAVPPEQRGRCCLCFKWIADFFCDIKDLLVNATSTGLVFLAAVGGFIGVSALMIYGVTFLTTDGLPSVMPLQERYAMATYGLYGSMILGVVTAMCLPFVERFGLDISLCWVVSLLLFASLLISSLALPRVADNKAFGLSWMILGLGPMYATQLTIPLTLLARTGTASAALRMSMLSVAQAVAQILVSVTGGLWAGIFHQGAAVFAVSAVCAALAALLALAVYGATKSGRAEYYDGLEDEESAAASGGLVEMADASVVPPRIIGKV</sequence>
<keyword evidence="2" id="KW-0813">Transport</keyword>
<feature type="transmembrane region" description="Helical" evidence="6">
    <location>
        <begin position="188"/>
        <end position="205"/>
    </location>
</feature>
<feature type="transmembrane region" description="Helical" evidence="6">
    <location>
        <begin position="360"/>
        <end position="380"/>
    </location>
</feature>
<dbReference type="SUPFAM" id="SSF103473">
    <property type="entry name" value="MFS general substrate transporter"/>
    <property type="match status" value="1"/>
</dbReference>
<comment type="caution">
    <text evidence="7">The sequence shown here is derived from an EMBL/GenBank/DDBJ whole genome shotgun (WGS) entry which is preliminary data.</text>
</comment>
<feature type="transmembrane region" description="Helical" evidence="6">
    <location>
        <begin position="51"/>
        <end position="70"/>
    </location>
</feature>
<keyword evidence="5 6" id="KW-0472">Membrane</keyword>
<keyword evidence="3 6" id="KW-0812">Transmembrane</keyword>
<dbReference type="Gene3D" id="1.20.1250.20">
    <property type="entry name" value="MFS general substrate transporter like domains"/>
    <property type="match status" value="1"/>
</dbReference>
<feature type="transmembrane region" description="Helical" evidence="6">
    <location>
        <begin position="145"/>
        <end position="167"/>
    </location>
</feature>
<reference evidence="7 8" key="1">
    <citation type="submission" date="2020-04" db="EMBL/GenBank/DDBJ databases">
        <title>Perkinsus chesapeaki whole genome sequence.</title>
        <authorList>
            <person name="Bogema D.R."/>
        </authorList>
    </citation>
    <scope>NUCLEOTIDE SEQUENCE [LARGE SCALE GENOMIC DNA]</scope>
    <source>
        <strain evidence="7">ATCC PRA-425</strain>
    </source>
</reference>
<dbReference type="PANTHER" id="PTHR19432">
    <property type="entry name" value="SUGAR TRANSPORTER"/>
    <property type="match status" value="1"/>
</dbReference>
<dbReference type="AlphaFoldDB" id="A0A7J6N0J5"/>
<dbReference type="OrthoDB" id="439223at2759"/>
<keyword evidence="4 6" id="KW-1133">Transmembrane helix</keyword>
<feature type="transmembrane region" description="Helical" evidence="6">
    <location>
        <begin position="392"/>
        <end position="415"/>
    </location>
</feature>
<feature type="transmembrane region" description="Helical" evidence="6">
    <location>
        <begin position="290"/>
        <end position="314"/>
    </location>
</feature>
<dbReference type="InterPro" id="IPR036259">
    <property type="entry name" value="MFS_trans_sf"/>
</dbReference>
<dbReference type="EMBL" id="JAAPAO010000014">
    <property type="protein sequence ID" value="KAF4677418.1"/>
    <property type="molecule type" value="Genomic_DNA"/>
</dbReference>
<feature type="transmembrane region" description="Helical" evidence="6">
    <location>
        <begin position="82"/>
        <end position="104"/>
    </location>
</feature>
<name>A0A7J6N0J5_PERCH</name>
<evidence type="ECO:0000256" key="4">
    <source>
        <dbReference type="ARBA" id="ARBA00022989"/>
    </source>
</evidence>
<evidence type="ECO:0000313" key="8">
    <source>
        <dbReference type="Proteomes" id="UP000591131"/>
    </source>
</evidence>